<evidence type="ECO:0000313" key="2">
    <source>
        <dbReference type="EMBL" id="KAE8302914.1"/>
    </source>
</evidence>
<dbReference type="Pfam" id="PF12796">
    <property type="entry name" value="Ank_2"/>
    <property type="match status" value="2"/>
</dbReference>
<dbReference type="InterPro" id="IPR013083">
    <property type="entry name" value="Znf_RING/FYVE/PHD"/>
</dbReference>
<dbReference type="Gene3D" id="1.25.40.20">
    <property type="entry name" value="Ankyrin repeat-containing domain"/>
    <property type="match status" value="4"/>
</dbReference>
<reference evidence="2 3" key="1">
    <citation type="journal article" date="2007" name="Science">
        <title>Genomic minimalism in the early diverging intestinal parasite Giardia lamblia.</title>
        <authorList>
            <person name="Morrison H.G."/>
            <person name="McArthur A.G."/>
            <person name="Gillin F.D."/>
            <person name="Aley S.B."/>
            <person name="Adam R.D."/>
            <person name="Olsen G.J."/>
            <person name="Best A.A."/>
            <person name="Cande W.Z."/>
            <person name="Chen F."/>
            <person name="Cipriano M.J."/>
            <person name="Davids B.J."/>
            <person name="Dawson S.C."/>
            <person name="Elmendorf H.G."/>
            <person name="Hehl A.B."/>
            <person name="Holder M.E."/>
            <person name="Huse S.M."/>
            <person name="Kim U.U."/>
            <person name="Lasek-Nesselquist E."/>
            <person name="Manning G."/>
            <person name="Nigam A."/>
            <person name="Nixon J.E."/>
            <person name="Palm D."/>
            <person name="Passamaneck N.E."/>
            <person name="Prabhu A."/>
            <person name="Reich C.I."/>
            <person name="Reiner D.S."/>
            <person name="Samuelson J."/>
            <person name="Svard S.G."/>
            <person name="Sogin M.L."/>
        </authorList>
    </citation>
    <scope>NUCLEOTIDE SEQUENCE [LARGE SCALE GENOMIC DNA]</scope>
    <source>
        <strain evidence="2 3">WB C6</strain>
    </source>
</reference>
<dbReference type="KEGG" id="gla:GL50803_006589"/>
<proteinExistence type="predicted"/>
<dbReference type="PROSITE" id="PS50297">
    <property type="entry name" value="ANK_REP_REGION"/>
    <property type="match status" value="1"/>
</dbReference>
<gene>
    <name evidence="2" type="ORF">GL50803_006589</name>
</gene>
<dbReference type="AlphaFoldDB" id="A8B237"/>
<sequence length="931" mass="103933">MSNAQLLWFNAVTCNRIDDVRYHLPKYAKTFNEQSETALMIAVRLNNLEMATILADTEATLTNSDGRTALMIAAICGHVEMARLLVEREARIQDNCGMTALMFAILCENKHVVELLASYESGLSTLKEVMVGHLDDNYLEREDNGTDTLSDSSSVLSAQTPTSVTSDRGRRKVVVQRKRLSCSRHIAPYYSVPIGYTSLLFAILCKDAYSVQLLNSEHHILVYDRHRDRFITPSILAVELGHMEVLKSLTSHGPSPLTESGHCALYVAILQGNIECISLLYECEKHLLSDERICMSSAMIWLIEKIVACNPTCEGNPIFVEFLNNLFKSDNAREKDSHGMTLLLMGAALNLPWLVQAILDSVPEALCDTDSQGWTALHYAAAADSVDTGKLLQKKLIGSVDIKGCTSLMIAAKHGSSSMIKSLRNESTLIDRQGQSALMLLIQGAASCPWRERQITILESAQYILEEEAGIINGASRSALMLSVWHRFYDLALRLTAYEKGHQDKSGHTALILAVYVDCSNATLLERLSQIESSLRLSNQFGGGKSPLMLAIEREANPVLLDILLKSQLATGLIDAAGCSALMYAIEKKNTDLGLQLAHVPAELGHACFAKRQTALMKAILSKLDDVAIVLASRALELHKQDYKGRTALMHAIDSKNETLALILAESEQNHRDINGKTALIHAIERKPSLLYRLRLWDEVLLSDNDGLTPLDYVKRHRSELVQVRNRHTKAVSTHSLTVDLIVHGMGTPLTDPVKTYKYFKQYMYRAYDRMALFARRLLTRRQVDRHANVSREHLTSGLSDNTGVAISPALSHNIMLQESPVISQWSTGIFQIANILLDIFEYDWNQQVFWADIPSLLDEYLQTIRAIEGSHTLRDDELYEDFCCICMDAPVKTVLMPCRHAVLCEHCSLNIKKMCPICRHTVTDTIEIDP</sequence>
<dbReference type="SMART" id="SM00184">
    <property type="entry name" value="RING"/>
    <property type="match status" value="1"/>
</dbReference>
<organism evidence="2 3">
    <name type="scientific">Giardia intestinalis (strain ATCC 50803 / WB clone C6)</name>
    <name type="common">Giardia lamblia</name>
    <dbReference type="NCBI Taxonomy" id="184922"/>
    <lineage>
        <taxon>Eukaryota</taxon>
        <taxon>Metamonada</taxon>
        <taxon>Diplomonadida</taxon>
        <taxon>Hexamitidae</taxon>
        <taxon>Giardiinae</taxon>
        <taxon>Giardia</taxon>
    </lineage>
</organism>
<dbReference type="PANTHER" id="PTHR24120">
    <property type="entry name" value="GH07239P"/>
    <property type="match status" value="1"/>
</dbReference>
<dbReference type="PROSITE" id="PS50088">
    <property type="entry name" value="ANK_REPEAT"/>
    <property type="match status" value="1"/>
</dbReference>
<dbReference type="EMBL" id="AACB03000003">
    <property type="protein sequence ID" value="KAE8302914.1"/>
    <property type="molecule type" value="Genomic_DNA"/>
</dbReference>
<dbReference type="InterPro" id="IPR036770">
    <property type="entry name" value="Ankyrin_rpt-contain_sf"/>
</dbReference>
<evidence type="ECO:0000313" key="3">
    <source>
        <dbReference type="Proteomes" id="UP000001548"/>
    </source>
</evidence>
<dbReference type="VEuPathDB" id="GiardiaDB:GL50803_6589"/>
<dbReference type="RefSeq" id="XP_001709892.1">
    <property type="nucleotide sequence ID" value="XM_001709840.1"/>
</dbReference>
<name>A8B237_GIAIC</name>
<feature type="compositionally biased region" description="Low complexity" evidence="1">
    <location>
        <begin position="146"/>
        <end position="157"/>
    </location>
</feature>
<keyword evidence="3" id="KW-1185">Reference proteome</keyword>
<dbReference type="InterPro" id="IPR001841">
    <property type="entry name" value="Znf_RING"/>
</dbReference>
<accession>A8B237</accession>
<dbReference type="OMA" id="ELGHACF"/>
<feature type="region of interest" description="Disordered" evidence="1">
    <location>
        <begin position="142"/>
        <end position="168"/>
    </location>
</feature>
<protein>
    <submittedName>
        <fullName evidence="2">Ankyrin repeat protein 2</fullName>
    </submittedName>
</protein>
<dbReference type="Proteomes" id="UP000001548">
    <property type="component" value="Unassembled WGS sequence"/>
</dbReference>
<dbReference type="GeneID" id="5702816"/>
<evidence type="ECO:0000256" key="1">
    <source>
        <dbReference type="SAM" id="MobiDB-lite"/>
    </source>
</evidence>
<dbReference type="PROSITE" id="PS50089">
    <property type="entry name" value="ZF_RING_2"/>
    <property type="match status" value="1"/>
</dbReference>
<dbReference type="SUPFAM" id="SSF48403">
    <property type="entry name" value="Ankyrin repeat"/>
    <property type="match status" value="3"/>
</dbReference>
<dbReference type="STRING" id="184922.A8B237"/>
<dbReference type="PANTHER" id="PTHR24120:SF4">
    <property type="entry name" value="GH07239P"/>
    <property type="match status" value="1"/>
</dbReference>
<dbReference type="SMART" id="SM00248">
    <property type="entry name" value="ANK"/>
    <property type="match status" value="11"/>
</dbReference>
<dbReference type="Pfam" id="PF13920">
    <property type="entry name" value="zf-C3HC4_3"/>
    <property type="match status" value="1"/>
</dbReference>
<dbReference type="Gene3D" id="3.30.40.10">
    <property type="entry name" value="Zinc/RING finger domain, C3HC4 (zinc finger)"/>
    <property type="match status" value="1"/>
</dbReference>
<dbReference type="HOGENOM" id="CLU_323011_0_0_1"/>
<dbReference type="SUPFAM" id="SSF57850">
    <property type="entry name" value="RING/U-box"/>
    <property type="match status" value="1"/>
</dbReference>
<comment type="caution">
    <text evidence="2">The sequence shown here is derived from an EMBL/GenBank/DDBJ whole genome shotgun (WGS) entry which is preliminary data.</text>
</comment>
<dbReference type="InterPro" id="IPR002110">
    <property type="entry name" value="Ankyrin_rpt"/>
</dbReference>